<accession>A0A6M0QP78</accession>
<evidence type="ECO:0000313" key="5">
    <source>
        <dbReference type="Proteomes" id="UP000477782"/>
    </source>
</evidence>
<evidence type="ECO:0000256" key="1">
    <source>
        <dbReference type="ARBA" id="ARBA00023235"/>
    </source>
</evidence>
<dbReference type="RefSeq" id="WP_164623088.1">
    <property type="nucleotide sequence ID" value="NZ_JAAIVJ010000001.1"/>
</dbReference>
<proteinExistence type="predicted"/>
<evidence type="ECO:0000256" key="3">
    <source>
        <dbReference type="ARBA" id="ARBA00023268"/>
    </source>
</evidence>
<keyword evidence="5" id="KW-1185">Reference proteome</keyword>
<dbReference type="InterPro" id="IPR013328">
    <property type="entry name" value="6PGD_dom2"/>
</dbReference>
<gene>
    <name evidence="4" type="ORF">G4Z14_02105</name>
</gene>
<dbReference type="SUPFAM" id="SSF52096">
    <property type="entry name" value="ClpP/crotonase"/>
    <property type="match status" value="1"/>
</dbReference>
<name>A0A6M0QP78_9RHOB</name>
<dbReference type="Gene3D" id="3.90.226.10">
    <property type="entry name" value="2-enoyl-CoA Hydratase, Chain A, domain 1"/>
    <property type="match status" value="1"/>
</dbReference>
<dbReference type="CDD" id="cd06558">
    <property type="entry name" value="crotonase-like"/>
    <property type="match status" value="1"/>
</dbReference>
<organism evidence="4 5">
    <name type="scientific">Tabrizicola oligotrophica</name>
    <dbReference type="NCBI Taxonomy" id="2710650"/>
    <lineage>
        <taxon>Bacteria</taxon>
        <taxon>Pseudomonadati</taxon>
        <taxon>Pseudomonadota</taxon>
        <taxon>Alphaproteobacteria</taxon>
        <taxon>Rhodobacterales</taxon>
        <taxon>Paracoccaceae</taxon>
        <taxon>Tabrizicola</taxon>
    </lineage>
</organism>
<dbReference type="EMBL" id="JAAIVJ010000001">
    <property type="protein sequence ID" value="NEY89076.1"/>
    <property type="molecule type" value="Genomic_DNA"/>
</dbReference>
<dbReference type="InterPro" id="IPR029045">
    <property type="entry name" value="ClpP/crotonase-like_dom_sf"/>
</dbReference>
<dbReference type="Pfam" id="PF00378">
    <property type="entry name" value="ECH_1"/>
    <property type="match status" value="1"/>
</dbReference>
<dbReference type="SUPFAM" id="SSF48179">
    <property type="entry name" value="6-phosphogluconate dehydrogenase C-terminal domain-like"/>
    <property type="match status" value="1"/>
</dbReference>
<dbReference type="Proteomes" id="UP000477782">
    <property type="component" value="Unassembled WGS sequence"/>
</dbReference>
<keyword evidence="3" id="KW-0511">Multifunctional enzyme</keyword>
<evidence type="ECO:0000256" key="2">
    <source>
        <dbReference type="ARBA" id="ARBA00023239"/>
    </source>
</evidence>
<dbReference type="InterPro" id="IPR008927">
    <property type="entry name" value="6-PGluconate_DH-like_C_sf"/>
</dbReference>
<evidence type="ECO:0008006" key="6">
    <source>
        <dbReference type="Google" id="ProtNLM"/>
    </source>
</evidence>
<dbReference type="AlphaFoldDB" id="A0A6M0QP78"/>
<evidence type="ECO:0000313" key="4">
    <source>
        <dbReference type="EMBL" id="NEY89076.1"/>
    </source>
</evidence>
<dbReference type="GO" id="GO:0016829">
    <property type="term" value="F:lyase activity"/>
    <property type="evidence" value="ECO:0007669"/>
    <property type="project" value="UniProtKB-KW"/>
</dbReference>
<reference evidence="4 5" key="1">
    <citation type="submission" date="2020-02" db="EMBL/GenBank/DDBJ databases">
        <authorList>
            <person name="Chen W.-M."/>
        </authorList>
    </citation>
    <scope>NUCLEOTIDE SEQUENCE [LARGE SCALE GENOMIC DNA]</scope>
    <source>
        <strain evidence="4 5">KMS-5</strain>
    </source>
</reference>
<dbReference type="InterPro" id="IPR001753">
    <property type="entry name" value="Enoyl-CoA_hydra/iso"/>
</dbReference>
<dbReference type="GO" id="GO:0016853">
    <property type="term" value="F:isomerase activity"/>
    <property type="evidence" value="ECO:0007669"/>
    <property type="project" value="UniProtKB-KW"/>
</dbReference>
<protein>
    <recommendedName>
        <fullName evidence="6">3-hydroxyacyl-CoA dehydrogenase</fullName>
    </recommendedName>
</protein>
<comment type="caution">
    <text evidence="4">The sequence shown here is derived from an EMBL/GenBank/DDBJ whole genome shotgun (WGS) entry which is preliminary data.</text>
</comment>
<keyword evidence="1" id="KW-0413">Isomerase</keyword>
<dbReference type="PANTHER" id="PTHR23309:SF49">
    <property type="entry name" value="PEROXISOMAL BIFUNCTIONAL ENZYME"/>
    <property type="match status" value="1"/>
</dbReference>
<keyword evidence="2" id="KW-0456">Lyase</keyword>
<dbReference type="PANTHER" id="PTHR23309">
    <property type="entry name" value="3-HYDROXYACYL-COA DEHYROGENASE"/>
    <property type="match status" value="1"/>
</dbReference>
<sequence length="595" mass="61458">MTEERLIQRRARGAVLVLSLDRPPVNALNAPLLAALDRALQEAAADDRFTAIVLTGEGAHFSLGSDPAELGRVTGAALPAVVARIEAMAKPVVAALHGNVLGGALELALACHGRVAHEAARLGLPEISLGLLPVAGSTQRLPRLVGAPIALKLLLEGQPVSAVEALAMGLLDAVVDQRPLLRADALARDLATRPLVRTVERREGLRDPVAFQSAVTEARKRHDGWRLPAPQAVIACVEAAQLLPIELGVQFEQAQAMAMAGTPEAAGLRHAFRAEKRAVLPPAALGAAAPPRLAGVTLLGTAGPAAEVARLALAAGLKLRLVGKDRTSLARALQDLAARQAALVAEGRLSPEAREADWARLSGVLAADAGEATDLVLLAPEAPRLAEMPGPVVVLGGTGPLALHPAAAAGGLATLAVTPGVPLAQQAVALAFGRKLGWKVMVQGPGLPLDQRLRQALLRAIAVLEDEGAADRAAVAAALASYGLGAGMHPRLPAARPGAAPILDFCLAALMNEGARIVSESAARHPSDVDAAALLSGLFPRWEGGPMFQADRIGAMALRADLRKRAERHPALFTPAPVLDLLLADGQRFADLNHG</sequence>
<dbReference type="Gene3D" id="1.10.1040.10">
    <property type="entry name" value="N-(1-d-carboxylethyl)-l-norvaline Dehydrogenase, domain 2"/>
    <property type="match status" value="1"/>
</dbReference>